<keyword evidence="2" id="KW-0472">Membrane</keyword>
<dbReference type="AlphaFoldDB" id="J9DHX9"/>
<sequence length="144" mass="17175">MEDSVTHQPNSLECGKYNILYLPHRKVDKCKHPQGKERHKNKKRKTQKIKKKQQKHALSYVLIYIHSTFFPFCNFFLLYFSLFRARHRNIFYTLIFQKIISESIKTKIVIFAVNQSLKLISFIVEKIVYSFVKISNAKFKNTTA</sequence>
<feature type="transmembrane region" description="Helical" evidence="2">
    <location>
        <begin position="57"/>
        <end position="80"/>
    </location>
</feature>
<accession>J9DHX9</accession>
<dbReference type="HOGENOM" id="CLU_1796447_0_0_1"/>
<dbReference type="InParanoid" id="J9DHX9"/>
<name>J9DHX9_EDHAE</name>
<comment type="caution">
    <text evidence="3">The sequence shown here is derived from an EMBL/GenBank/DDBJ whole genome shotgun (WGS) entry which is preliminary data.</text>
</comment>
<proteinExistence type="predicted"/>
<dbReference type="EMBL" id="AFBI03000083">
    <property type="protein sequence ID" value="EJW02225.1"/>
    <property type="molecule type" value="Genomic_DNA"/>
</dbReference>
<reference evidence="4" key="2">
    <citation type="submission" date="2015-07" db="EMBL/GenBank/DDBJ databases">
        <title>Contrasting host-pathogen interactions and genome evolution in two generalist and specialist microsporidian pathogens of mosquitoes.</title>
        <authorList>
            <consortium name="The Broad Institute Genomics Platform"/>
            <consortium name="The Broad Institute Genome Sequencing Center for Infectious Disease"/>
            <person name="Cuomo C.A."/>
            <person name="Sanscrainte N.D."/>
            <person name="Goldberg J.M."/>
            <person name="Heiman D."/>
            <person name="Young S."/>
            <person name="Zeng Q."/>
            <person name="Becnel J.J."/>
            <person name="Birren B.W."/>
        </authorList>
    </citation>
    <scope>NUCLEOTIDE SEQUENCE [LARGE SCALE GENOMIC DNA]</scope>
    <source>
        <strain evidence="4">USNM 41457</strain>
    </source>
</reference>
<feature type="region of interest" description="Disordered" evidence="1">
    <location>
        <begin position="31"/>
        <end position="51"/>
    </location>
</feature>
<gene>
    <name evidence="3" type="ORF">EDEG_03343</name>
</gene>
<reference evidence="3 4" key="1">
    <citation type="submission" date="2011-08" db="EMBL/GenBank/DDBJ databases">
        <authorList>
            <person name="Liu Z.J."/>
            <person name="Shi F.L."/>
            <person name="Lu J.Q."/>
            <person name="Li M."/>
            <person name="Wang Z.L."/>
        </authorList>
    </citation>
    <scope>NUCLEOTIDE SEQUENCE [LARGE SCALE GENOMIC DNA]</scope>
    <source>
        <strain evidence="3 4">USNM 41457</strain>
    </source>
</reference>
<dbReference type="Proteomes" id="UP000003163">
    <property type="component" value="Unassembled WGS sequence"/>
</dbReference>
<keyword evidence="2" id="KW-1133">Transmembrane helix</keyword>
<organism evidence="3 4">
    <name type="scientific">Edhazardia aedis (strain USNM 41457)</name>
    <name type="common">Microsporidian parasite</name>
    <dbReference type="NCBI Taxonomy" id="1003232"/>
    <lineage>
        <taxon>Eukaryota</taxon>
        <taxon>Fungi</taxon>
        <taxon>Fungi incertae sedis</taxon>
        <taxon>Microsporidia</taxon>
        <taxon>Edhazardia</taxon>
    </lineage>
</organism>
<evidence type="ECO:0000313" key="4">
    <source>
        <dbReference type="Proteomes" id="UP000003163"/>
    </source>
</evidence>
<protein>
    <submittedName>
        <fullName evidence="3">Uncharacterized protein</fullName>
    </submittedName>
</protein>
<evidence type="ECO:0000256" key="1">
    <source>
        <dbReference type="SAM" id="MobiDB-lite"/>
    </source>
</evidence>
<evidence type="ECO:0000256" key="2">
    <source>
        <dbReference type="SAM" id="Phobius"/>
    </source>
</evidence>
<feature type="compositionally biased region" description="Basic residues" evidence="1">
    <location>
        <begin position="37"/>
        <end position="51"/>
    </location>
</feature>
<evidence type="ECO:0000313" key="3">
    <source>
        <dbReference type="EMBL" id="EJW02225.1"/>
    </source>
</evidence>
<keyword evidence="2" id="KW-0812">Transmembrane</keyword>
<keyword evidence="4" id="KW-1185">Reference proteome</keyword>
<dbReference type="VEuPathDB" id="MicrosporidiaDB:EDEG_03343"/>